<protein>
    <recommendedName>
        <fullName evidence="6">DNA repair metallo-beta-lactamase domain-containing protein</fullName>
    </recommendedName>
</protein>
<dbReference type="EMBL" id="QEFC01003117">
    <property type="protein sequence ID" value="KAE9449814.1"/>
    <property type="molecule type" value="Genomic_DNA"/>
</dbReference>
<evidence type="ECO:0000259" key="6">
    <source>
        <dbReference type="Pfam" id="PF07522"/>
    </source>
</evidence>
<accession>A0A6A4L0Q3</accession>
<evidence type="ECO:0000256" key="2">
    <source>
        <dbReference type="ARBA" id="ARBA00010304"/>
    </source>
</evidence>
<keyword evidence="8" id="KW-1185">Reference proteome</keyword>
<gene>
    <name evidence="7" type="ORF">C3L33_18278</name>
</gene>
<evidence type="ECO:0000313" key="8">
    <source>
        <dbReference type="Proteomes" id="UP000428333"/>
    </source>
</evidence>
<evidence type="ECO:0000313" key="7">
    <source>
        <dbReference type="EMBL" id="KAE9449814.1"/>
    </source>
</evidence>
<comment type="subcellular location">
    <subcellularLocation>
        <location evidence="1">Nucleus</location>
    </subcellularLocation>
</comment>
<keyword evidence="4" id="KW-0234">DNA repair</keyword>
<organism evidence="7 8">
    <name type="scientific">Rhododendron williamsianum</name>
    <dbReference type="NCBI Taxonomy" id="262921"/>
    <lineage>
        <taxon>Eukaryota</taxon>
        <taxon>Viridiplantae</taxon>
        <taxon>Streptophyta</taxon>
        <taxon>Embryophyta</taxon>
        <taxon>Tracheophyta</taxon>
        <taxon>Spermatophyta</taxon>
        <taxon>Magnoliopsida</taxon>
        <taxon>eudicotyledons</taxon>
        <taxon>Gunneridae</taxon>
        <taxon>Pentapetalae</taxon>
        <taxon>asterids</taxon>
        <taxon>Ericales</taxon>
        <taxon>Ericaceae</taxon>
        <taxon>Ericoideae</taxon>
        <taxon>Rhodoreae</taxon>
        <taxon>Rhododendron</taxon>
    </lineage>
</organism>
<dbReference type="Pfam" id="PF07522">
    <property type="entry name" value="DRMBL"/>
    <property type="match status" value="1"/>
</dbReference>
<dbReference type="InterPro" id="IPR036866">
    <property type="entry name" value="RibonucZ/Hydroxyglut_hydro"/>
</dbReference>
<dbReference type="GO" id="GO:0006303">
    <property type="term" value="P:double-strand break repair via nonhomologous end joining"/>
    <property type="evidence" value="ECO:0007669"/>
    <property type="project" value="TreeGrafter"/>
</dbReference>
<name>A0A6A4L0Q3_9ERIC</name>
<comment type="caution">
    <text evidence="7">The sequence shown here is derived from an EMBL/GenBank/DDBJ whole genome shotgun (WGS) entry which is preliminary data.</text>
</comment>
<feature type="non-terminal residue" evidence="7">
    <location>
        <position position="1"/>
    </location>
</feature>
<evidence type="ECO:0000256" key="3">
    <source>
        <dbReference type="ARBA" id="ARBA00022763"/>
    </source>
</evidence>
<dbReference type="GO" id="GO:0005634">
    <property type="term" value="C:nucleus"/>
    <property type="evidence" value="ECO:0007669"/>
    <property type="project" value="UniProtKB-SubCell"/>
</dbReference>
<dbReference type="InterPro" id="IPR011084">
    <property type="entry name" value="DRMBL"/>
</dbReference>
<evidence type="ECO:0000256" key="1">
    <source>
        <dbReference type="ARBA" id="ARBA00004123"/>
    </source>
</evidence>
<dbReference type="PANTHER" id="PTHR23240">
    <property type="entry name" value="DNA CROSS-LINK REPAIR PROTEIN PSO2/SNM1-RELATED"/>
    <property type="match status" value="1"/>
</dbReference>
<reference evidence="7 8" key="1">
    <citation type="journal article" date="2019" name="Genome Biol. Evol.">
        <title>The Rhododendron genome and chromosomal organization provide insight into shared whole-genome duplications across the heath family (Ericaceae).</title>
        <authorList>
            <person name="Soza V.L."/>
            <person name="Lindsley D."/>
            <person name="Waalkes A."/>
            <person name="Ramage E."/>
            <person name="Patwardhan R.P."/>
            <person name="Burton J.N."/>
            <person name="Adey A."/>
            <person name="Kumar A."/>
            <person name="Qiu R."/>
            <person name="Shendure J."/>
            <person name="Hall B."/>
        </authorList>
    </citation>
    <scope>NUCLEOTIDE SEQUENCE [LARGE SCALE GENOMIC DNA]</scope>
    <source>
        <strain evidence="7">RSF 1966-606</strain>
    </source>
</reference>
<comment type="similarity">
    <text evidence="2">Belongs to the DNA repair metallo-beta-lactamase (DRMBL) family.</text>
</comment>
<dbReference type="OrthoDB" id="262529at2759"/>
<dbReference type="SUPFAM" id="SSF56281">
    <property type="entry name" value="Metallo-hydrolase/oxidoreductase"/>
    <property type="match status" value="1"/>
</dbReference>
<proteinExistence type="inferred from homology"/>
<dbReference type="GO" id="GO:0035312">
    <property type="term" value="F:5'-3' DNA exonuclease activity"/>
    <property type="evidence" value="ECO:0007669"/>
    <property type="project" value="TreeGrafter"/>
</dbReference>
<dbReference type="FunFam" id="3.40.50.12650:FF:000005">
    <property type="entry name" value="DNA repair metallo-beta-lactamase family protein"/>
    <property type="match status" value="1"/>
</dbReference>
<feature type="domain" description="DNA repair metallo-beta-lactamase" evidence="6">
    <location>
        <begin position="197"/>
        <end position="306"/>
    </location>
</feature>
<dbReference type="PANTHER" id="PTHR23240:SF31">
    <property type="entry name" value="DNA REPAIR METALLO-BETA-LACTAMASE FAMILY PROTEIN"/>
    <property type="match status" value="1"/>
</dbReference>
<dbReference type="Proteomes" id="UP000428333">
    <property type="component" value="Linkage Group LG11"/>
</dbReference>
<dbReference type="AlphaFoldDB" id="A0A6A4L0Q3"/>
<keyword evidence="3" id="KW-0227">DNA damage</keyword>
<dbReference type="GO" id="GO:0036297">
    <property type="term" value="P:interstrand cross-link repair"/>
    <property type="evidence" value="ECO:0007669"/>
    <property type="project" value="TreeGrafter"/>
</dbReference>
<evidence type="ECO:0000256" key="4">
    <source>
        <dbReference type="ARBA" id="ARBA00023204"/>
    </source>
</evidence>
<dbReference type="GO" id="GO:0003684">
    <property type="term" value="F:damaged DNA binding"/>
    <property type="evidence" value="ECO:0007669"/>
    <property type="project" value="TreeGrafter"/>
</dbReference>
<sequence length="544" mass="61774">MFLFEGNFGNILHTGDCRLTPDCLQSLPEKYIGRKGKDPKSQLDYVFLDCTFGKSSMKIPSKYSAVRQKTGTMVGFWNLPHRKILEMGQNCPHWLDGKAQSLLVVKMGSEVLVSDELLLHSKNIVRANRPKVVSGHSDGRVINCIWKHPNALVVYLTCDLLGQEEILVEVSKTFGSKIFIDKDKNPECFHSLTLTAPEILSEDPSSRFHMLEGFPKLYERAQAKFAEAETNFQPEPLIIRASSQWFVFDDEILETERQRRGRSSRAVRDQFGVWHICYSMHSSREELEWAMQILAPKRVVSTTPSCRAMELDYVKKNCFGTQLASDDPLWKLLDIRLEVAPTDNCSVVVEDAIKPNVESHLQPVKTSITQKPLLTLSPPSKRPPVTLFGRARLGNPTDFTFLLAENKIKTTKDDTPHSVSDKAEPQCSFQEDVFGLKHEKSFENKTDITEAQCGISVEIERKFEVECENPLENKVEANEVQCERSVLEKDAEIRLSGYSPVGSSQSFNESFRKLYRSMNVPVPRPLPSLVELMKANKRTKRVQC</sequence>
<dbReference type="Gene3D" id="3.40.50.12650">
    <property type="match status" value="1"/>
</dbReference>
<evidence type="ECO:0000256" key="5">
    <source>
        <dbReference type="ARBA" id="ARBA00023242"/>
    </source>
</evidence>
<keyword evidence="5" id="KW-0539">Nucleus</keyword>
<dbReference type="Gene3D" id="3.60.15.10">
    <property type="entry name" value="Ribonuclease Z/Hydroxyacylglutathione hydrolase-like"/>
    <property type="match status" value="1"/>
</dbReference>